<dbReference type="SMART" id="SM00355">
    <property type="entry name" value="ZnF_C2H2"/>
    <property type="match status" value="3"/>
</dbReference>
<keyword evidence="1" id="KW-0862">Zinc</keyword>
<organism evidence="3 4">
    <name type="scientific">Aspergillus leporis</name>
    <dbReference type="NCBI Taxonomy" id="41062"/>
    <lineage>
        <taxon>Eukaryota</taxon>
        <taxon>Fungi</taxon>
        <taxon>Dikarya</taxon>
        <taxon>Ascomycota</taxon>
        <taxon>Pezizomycotina</taxon>
        <taxon>Eurotiomycetes</taxon>
        <taxon>Eurotiomycetidae</taxon>
        <taxon>Eurotiales</taxon>
        <taxon>Aspergillaceae</taxon>
        <taxon>Aspergillus</taxon>
        <taxon>Aspergillus subgen. Circumdati</taxon>
    </lineage>
</organism>
<dbReference type="OrthoDB" id="4357582at2759"/>
<name>A0A5N5WRV6_9EURO</name>
<reference evidence="3 4" key="1">
    <citation type="submission" date="2019-04" db="EMBL/GenBank/DDBJ databases">
        <title>Friends and foes A comparative genomics study of 23 Aspergillus species from section Flavi.</title>
        <authorList>
            <consortium name="DOE Joint Genome Institute"/>
            <person name="Kjaerbolling I."/>
            <person name="Vesth T."/>
            <person name="Frisvad J.C."/>
            <person name="Nybo J.L."/>
            <person name="Theobald S."/>
            <person name="Kildgaard S."/>
            <person name="Isbrandt T."/>
            <person name="Kuo A."/>
            <person name="Sato A."/>
            <person name="Lyhne E.K."/>
            <person name="Kogle M.E."/>
            <person name="Wiebenga A."/>
            <person name="Kun R.S."/>
            <person name="Lubbers R.J."/>
            <person name="Makela M.R."/>
            <person name="Barry K."/>
            <person name="Chovatia M."/>
            <person name="Clum A."/>
            <person name="Daum C."/>
            <person name="Haridas S."/>
            <person name="He G."/>
            <person name="LaButti K."/>
            <person name="Lipzen A."/>
            <person name="Mondo S."/>
            <person name="Riley R."/>
            <person name="Salamov A."/>
            <person name="Simmons B.A."/>
            <person name="Magnuson J.K."/>
            <person name="Henrissat B."/>
            <person name="Mortensen U.H."/>
            <person name="Larsen T.O."/>
            <person name="Devries R.P."/>
            <person name="Grigoriev I.V."/>
            <person name="Machida M."/>
            <person name="Baker S.E."/>
            <person name="Andersen M.R."/>
        </authorList>
    </citation>
    <scope>NUCLEOTIDE SEQUENCE [LARGE SCALE GENOMIC DNA]</scope>
    <source>
        <strain evidence="3 4">CBS 151.66</strain>
    </source>
</reference>
<feature type="domain" description="C2H2-type" evidence="2">
    <location>
        <begin position="708"/>
        <end position="738"/>
    </location>
</feature>
<protein>
    <recommendedName>
        <fullName evidence="2">C2H2-type domain-containing protein</fullName>
    </recommendedName>
</protein>
<dbReference type="Proteomes" id="UP000326565">
    <property type="component" value="Unassembled WGS sequence"/>
</dbReference>
<accession>A0A5N5WRV6</accession>
<keyword evidence="1" id="KW-0479">Metal-binding</keyword>
<evidence type="ECO:0000259" key="2">
    <source>
        <dbReference type="PROSITE" id="PS50157"/>
    </source>
</evidence>
<evidence type="ECO:0000313" key="4">
    <source>
        <dbReference type="Proteomes" id="UP000326565"/>
    </source>
</evidence>
<dbReference type="PANTHER" id="PTHR37535">
    <property type="entry name" value="FLUG DOMAIN PROTEIN"/>
    <property type="match status" value="1"/>
</dbReference>
<dbReference type="PROSITE" id="PS50157">
    <property type="entry name" value="ZINC_FINGER_C2H2_2"/>
    <property type="match status" value="1"/>
</dbReference>
<keyword evidence="4" id="KW-1185">Reference proteome</keyword>
<dbReference type="PROSITE" id="PS00028">
    <property type="entry name" value="ZINC_FINGER_C2H2_1"/>
    <property type="match status" value="1"/>
</dbReference>
<proteinExistence type="predicted"/>
<dbReference type="Pfam" id="PF11917">
    <property type="entry name" value="DUF3435"/>
    <property type="match status" value="1"/>
</dbReference>
<dbReference type="GO" id="GO:0008270">
    <property type="term" value="F:zinc ion binding"/>
    <property type="evidence" value="ECO:0007669"/>
    <property type="project" value="UniProtKB-KW"/>
</dbReference>
<dbReference type="AlphaFoldDB" id="A0A5N5WRV6"/>
<evidence type="ECO:0000313" key="3">
    <source>
        <dbReference type="EMBL" id="KAB8070465.1"/>
    </source>
</evidence>
<keyword evidence="1" id="KW-0863">Zinc-finger</keyword>
<dbReference type="EMBL" id="ML732301">
    <property type="protein sequence ID" value="KAB8070465.1"/>
    <property type="molecule type" value="Genomic_DNA"/>
</dbReference>
<dbReference type="InterPro" id="IPR013087">
    <property type="entry name" value="Znf_C2H2_type"/>
</dbReference>
<dbReference type="InterPro" id="IPR021842">
    <property type="entry name" value="DUF3435"/>
</dbReference>
<gene>
    <name evidence="3" type="ORF">BDV29DRAFT_197996</name>
</gene>
<dbReference type="PANTHER" id="PTHR37535:SF3">
    <property type="entry name" value="FLUG DOMAIN-CONTAINING PROTEIN"/>
    <property type="match status" value="1"/>
</dbReference>
<sequence>MTGKDSTLGFTQLIDLEEHDNSEMKQAILNRTKAKYDRTLGIFDKYLVLHPKASWPLDIRSYKGFLEFVARNTKGRLEERPTVGTIEGFRRDFEAGLVLRRGYETPENVSTTLREWVKKDLKEKVSLCTDEMDGDGLSPNDLAILMTQLWCRDYKEYRGKYPDRTRVQLSAAMLLYCFTSARTGEVLESTARRERARKQKGAEGAEDIAARVLAACYKHFVLTVELVDGVKMIVLTYSREYVKGYWKKKKYQLPIHGFYEIYKEELPLMFNLLVFFLPMAVADGAFCEYKSVDEILDAAEFAEGEPEEKIVAKLIFKPEILDTPVFRPYNEQSIGDSTGRSRGADSFGKEFAELGHRAGYKRNVTVRACRRWALMETDKRHSATARMKFAGHVDQRTFGKSYAHPLSDVDGPATFLGIASRHEHIQNRRSMGMHRHPHLWQSLPAKAEFEFQERDDVQAIDDEMQQLGARLDGLTDDSEKHEIRVQQHRLYNKKQKLYMEELKRLRQTQPRNCTSQPSSVYEQTFFHYTRRVMPERDLLAQVLPKIGNLRSPTGRAALKALEAICSGNGLTPYRSGIRPLHGKCLCGEVVETYQPHRRWSHLYRCYGERLRQVGGIDFVEYCFECDCWFQGLTEWDAHCQGHLDRPGDLLRCDLIVFRNVPAKAAYCPFCLGDKTRSPRRRMWQYLDRGEWFDHVQSHLNHRELAGRYNCRHPACSQDFDNRGDLEYHLRDVHCYLPPRGKKREFNQIT</sequence>
<evidence type="ECO:0000256" key="1">
    <source>
        <dbReference type="PROSITE-ProRule" id="PRU00042"/>
    </source>
</evidence>